<evidence type="ECO:0000256" key="9">
    <source>
        <dbReference type="HAMAP-Rule" id="MF_00920"/>
    </source>
</evidence>
<feature type="binding site" evidence="9">
    <location>
        <begin position="265"/>
        <end position="268"/>
    </location>
    <ligand>
        <name>GTP</name>
        <dbReference type="ChEBI" id="CHEBI:37565"/>
    </ligand>
</feature>
<dbReference type="InterPro" id="IPR013822">
    <property type="entry name" value="Signal_recog_particl_SRP54_hlx"/>
</dbReference>
<evidence type="ECO:0000256" key="8">
    <source>
        <dbReference type="ARBA" id="ARBA00048027"/>
    </source>
</evidence>
<evidence type="ECO:0000313" key="12">
    <source>
        <dbReference type="Proteomes" id="UP000095185"/>
    </source>
</evidence>
<dbReference type="KEGG" id="clz:BIU88_00795"/>
<dbReference type="CDD" id="cd17874">
    <property type="entry name" value="FtsY"/>
    <property type="match status" value="1"/>
</dbReference>
<dbReference type="Gene3D" id="3.40.50.300">
    <property type="entry name" value="P-loop containing nucleotide triphosphate hydrolases"/>
    <property type="match status" value="1"/>
</dbReference>
<keyword evidence="3 9" id="KW-0547">Nucleotide-binding</keyword>
<feature type="domain" description="SRP54-type proteins GTP-binding" evidence="10">
    <location>
        <begin position="286"/>
        <end position="299"/>
    </location>
</feature>
<proteinExistence type="inferred from homology"/>
<dbReference type="SUPFAM" id="SSF52540">
    <property type="entry name" value="P-loop containing nucleoside triphosphate hydrolases"/>
    <property type="match status" value="1"/>
</dbReference>
<dbReference type="STRING" id="274537.BIU88_00795"/>
<evidence type="ECO:0000256" key="3">
    <source>
        <dbReference type="ARBA" id="ARBA00022741"/>
    </source>
</evidence>
<dbReference type="GO" id="GO:0005886">
    <property type="term" value="C:plasma membrane"/>
    <property type="evidence" value="ECO:0007669"/>
    <property type="project" value="UniProtKB-SubCell"/>
</dbReference>
<comment type="similarity">
    <text evidence="9">Belongs to the GTP-binding SRP family. FtsY subfamily.</text>
</comment>
<dbReference type="HAMAP" id="MF_00920">
    <property type="entry name" value="FtsY"/>
    <property type="match status" value="1"/>
</dbReference>
<dbReference type="EMBL" id="CP017305">
    <property type="protein sequence ID" value="AOS82814.1"/>
    <property type="molecule type" value="Genomic_DNA"/>
</dbReference>
<gene>
    <name evidence="9" type="primary">ftsY</name>
    <name evidence="11" type="ORF">BIU88_00795</name>
</gene>
<dbReference type="Gene3D" id="1.20.120.140">
    <property type="entry name" value="Signal recognition particle SRP54, nucleotide-binding domain"/>
    <property type="match status" value="1"/>
</dbReference>
<dbReference type="PROSITE" id="PS00300">
    <property type="entry name" value="SRP54"/>
    <property type="match status" value="1"/>
</dbReference>
<dbReference type="InterPro" id="IPR000897">
    <property type="entry name" value="SRP54_GTPase_dom"/>
</dbReference>
<keyword evidence="6 9" id="KW-0472">Membrane</keyword>
<organism evidence="11 12">
    <name type="scientific">Chlorobaculum limnaeum</name>
    <dbReference type="NCBI Taxonomy" id="274537"/>
    <lineage>
        <taxon>Bacteria</taxon>
        <taxon>Pseudomonadati</taxon>
        <taxon>Chlorobiota</taxon>
        <taxon>Chlorobiia</taxon>
        <taxon>Chlorobiales</taxon>
        <taxon>Chlorobiaceae</taxon>
        <taxon>Chlorobaculum</taxon>
    </lineage>
</organism>
<accession>A0A1D8D3N7</accession>
<evidence type="ECO:0000256" key="2">
    <source>
        <dbReference type="ARBA" id="ARBA00022490"/>
    </source>
</evidence>
<protein>
    <recommendedName>
        <fullName evidence="9">Signal recognition particle receptor FtsY</fullName>
        <shortName evidence="9">SRP receptor</shortName>
        <ecNumber evidence="9">3.6.5.4</ecNumber>
    </recommendedName>
</protein>
<dbReference type="GO" id="GO:0005525">
    <property type="term" value="F:GTP binding"/>
    <property type="evidence" value="ECO:0007669"/>
    <property type="project" value="UniProtKB-UniRule"/>
</dbReference>
<dbReference type="SMART" id="SM00962">
    <property type="entry name" value="SRP54"/>
    <property type="match status" value="1"/>
</dbReference>
<dbReference type="SMART" id="SM00382">
    <property type="entry name" value="AAA"/>
    <property type="match status" value="1"/>
</dbReference>
<dbReference type="SUPFAM" id="SSF47364">
    <property type="entry name" value="Domain of the SRP/SRP receptor G-proteins"/>
    <property type="match status" value="1"/>
</dbReference>
<evidence type="ECO:0000256" key="5">
    <source>
        <dbReference type="ARBA" id="ARBA00023134"/>
    </source>
</evidence>
<evidence type="ECO:0000259" key="10">
    <source>
        <dbReference type="PROSITE" id="PS00300"/>
    </source>
</evidence>
<dbReference type="PANTHER" id="PTHR43134:SF1">
    <property type="entry name" value="SIGNAL RECOGNITION PARTICLE RECEPTOR SUBUNIT ALPHA"/>
    <property type="match status" value="1"/>
</dbReference>
<keyword evidence="7 9" id="KW-0675">Receptor</keyword>
<dbReference type="GO" id="GO:0006614">
    <property type="term" value="P:SRP-dependent cotranslational protein targeting to membrane"/>
    <property type="evidence" value="ECO:0007669"/>
    <property type="project" value="InterPro"/>
</dbReference>
<keyword evidence="12" id="KW-1185">Reference proteome</keyword>
<keyword evidence="2 9" id="KW-0963">Cytoplasm</keyword>
<dbReference type="AlphaFoldDB" id="A0A1D8D3N7"/>
<feature type="binding site" evidence="9">
    <location>
        <begin position="119"/>
        <end position="126"/>
    </location>
    <ligand>
        <name>GTP</name>
        <dbReference type="ChEBI" id="CHEBI:37565"/>
    </ligand>
</feature>
<keyword evidence="1 9" id="KW-1003">Cell membrane</keyword>
<dbReference type="InterPro" id="IPR004390">
    <property type="entry name" value="SR_rcpt_FtsY"/>
</dbReference>
<dbReference type="Proteomes" id="UP000095185">
    <property type="component" value="Chromosome"/>
</dbReference>
<evidence type="ECO:0000256" key="7">
    <source>
        <dbReference type="ARBA" id="ARBA00023170"/>
    </source>
</evidence>
<dbReference type="NCBIfam" id="TIGR00064">
    <property type="entry name" value="ftsY"/>
    <property type="match status" value="1"/>
</dbReference>
<dbReference type="GO" id="GO:0005047">
    <property type="term" value="F:signal recognition particle binding"/>
    <property type="evidence" value="ECO:0007669"/>
    <property type="project" value="TreeGrafter"/>
</dbReference>
<dbReference type="EC" id="3.6.5.4" evidence="9"/>
<comment type="subunit">
    <text evidence="9">Part of the signal recognition particle protein translocation system, which is composed of SRP and FtsY.</text>
</comment>
<dbReference type="GO" id="GO:0005737">
    <property type="term" value="C:cytoplasm"/>
    <property type="evidence" value="ECO:0007669"/>
    <property type="project" value="UniProtKB-SubCell"/>
</dbReference>
<comment type="subcellular location">
    <subcellularLocation>
        <location evidence="9">Cell membrane</location>
        <topology evidence="9">Peripheral membrane protein</topology>
        <orientation evidence="9">Cytoplasmic side</orientation>
    </subcellularLocation>
    <subcellularLocation>
        <location evidence="9">Cytoplasm</location>
    </subcellularLocation>
</comment>
<evidence type="ECO:0000256" key="4">
    <source>
        <dbReference type="ARBA" id="ARBA00022801"/>
    </source>
</evidence>
<dbReference type="OrthoDB" id="9804720at2"/>
<dbReference type="SMART" id="SM00963">
    <property type="entry name" value="SRP54_N"/>
    <property type="match status" value="1"/>
</dbReference>
<keyword evidence="5 9" id="KW-0342">GTP-binding</keyword>
<sequence length="321" mass="34750">MGFFDKLGLSRLKEGLTKTRDTLKEKLAFVSKGKTEVDDEFLEELENILVAADVGVETTLDIVDAITERSKGKTYRSEEELNAMVMEEIRKLLVESSHDHPVDFDAPLSAKPYVIMIVGVNGAGKTTSVAKLAHNYDKAGKKVVIAAADTFRAAAYEQLKIWADRAGVPIIGQGQGADPASVVFDSVSSAVSKGTDVVLVDTAGRLHNKSHLMEELAKIMRVAKKKIPEAPHEVLLVLDGTTGQNAVQQAREFTKFVNVTGLVVTKLDGTSKGGIVLSISRELNLPVKYIGVGEKIDDLQLFDRGSFVEALLEKENGKAEG</sequence>
<comment type="catalytic activity">
    <reaction evidence="8 9">
        <text>GTP + H2O = GDP + phosphate + H(+)</text>
        <dbReference type="Rhea" id="RHEA:19669"/>
        <dbReference type="ChEBI" id="CHEBI:15377"/>
        <dbReference type="ChEBI" id="CHEBI:15378"/>
        <dbReference type="ChEBI" id="CHEBI:37565"/>
        <dbReference type="ChEBI" id="CHEBI:43474"/>
        <dbReference type="ChEBI" id="CHEBI:58189"/>
        <dbReference type="EC" id="3.6.5.4"/>
    </reaction>
</comment>
<feature type="binding site" evidence="9">
    <location>
        <begin position="201"/>
        <end position="205"/>
    </location>
    <ligand>
        <name>GTP</name>
        <dbReference type="ChEBI" id="CHEBI:37565"/>
    </ligand>
</feature>
<name>A0A1D8D3N7_CHLLM</name>
<keyword evidence="4 9" id="KW-0378">Hydrolase</keyword>
<comment type="function">
    <text evidence="9">Involved in targeting and insertion of nascent membrane proteins into the cytoplasmic membrane. Acts as a receptor for the complex formed by the signal recognition particle (SRP) and the ribosome-nascent chain (RNC).</text>
</comment>
<dbReference type="RefSeq" id="WP_069808545.1">
    <property type="nucleotide sequence ID" value="NZ_CP017305.1"/>
</dbReference>
<evidence type="ECO:0000313" key="11">
    <source>
        <dbReference type="EMBL" id="AOS82814.1"/>
    </source>
</evidence>
<evidence type="ECO:0000256" key="6">
    <source>
        <dbReference type="ARBA" id="ARBA00023136"/>
    </source>
</evidence>
<dbReference type="Pfam" id="PF00448">
    <property type="entry name" value="SRP54"/>
    <property type="match status" value="1"/>
</dbReference>
<reference evidence="11" key="1">
    <citation type="submission" date="2016-09" db="EMBL/GenBank/DDBJ databases">
        <title>Genome sequence of Chlorobaculum limnaeum.</title>
        <authorList>
            <person name="Liu Z."/>
            <person name="Tank M."/>
            <person name="Bryant D.A."/>
        </authorList>
    </citation>
    <scope>NUCLEOTIDE SEQUENCE [LARGE SCALE GENOMIC DNA]</scope>
    <source>
        <strain evidence="11">DSM 1677</strain>
    </source>
</reference>
<dbReference type="InterPro" id="IPR003593">
    <property type="entry name" value="AAA+_ATPase"/>
</dbReference>
<dbReference type="InterPro" id="IPR042101">
    <property type="entry name" value="SRP54_N_sf"/>
</dbReference>
<dbReference type="FunFam" id="3.40.50.300:FF:000053">
    <property type="entry name" value="Signal recognition particle receptor FtsY"/>
    <property type="match status" value="1"/>
</dbReference>
<dbReference type="PANTHER" id="PTHR43134">
    <property type="entry name" value="SIGNAL RECOGNITION PARTICLE RECEPTOR SUBUNIT ALPHA"/>
    <property type="match status" value="1"/>
</dbReference>
<evidence type="ECO:0000256" key="1">
    <source>
        <dbReference type="ARBA" id="ARBA00022475"/>
    </source>
</evidence>
<dbReference type="InterPro" id="IPR036225">
    <property type="entry name" value="SRP/SRP_N"/>
</dbReference>
<dbReference type="InterPro" id="IPR027417">
    <property type="entry name" value="P-loop_NTPase"/>
</dbReference>
<dbReference type="Pfam" id="PF02881">
    <property type="entry name" value="SRP54_N"/>
    <property type="match status" value="1"/>
</dbReference>
<dbReference type="GO" id="GO:0003924">
    <property type="term" value="F:GTPase activity"/>
    <property type="evidence" value="ECO:0007669"/>
    <property type="project" value="UniProtKB-UniRule"/>
</dbReference>